<evidence type="ECO:0000313" key="2">
    <source>
        <dbReference type="Proteomes" id="UP000305948"/>
    </source>
</evidence>
<evidence type="ECO:0000313" key="1">
    <source>
        <dbReference type="EMBL" id="TFK51287.1"/>
    </source>
</evidence>
<gene>
    <name evidence="1" type="ORF">OE88DRAFT_1659174</name>
</gene>
<organism evidence="1 2">
    <name type="scientific">Heliocybe sulcata</name>
    <dbReference type="NCBI Taxonomy" id="5364"/>
    <lineage>
        <taxon>Eukaryota</taxon>
        <taxon>Fungi</taxon>
        <taxon>Dikarya</taxon>
        <taxon>Basidiomycota</taxon>
        <taxon>Agaricomycotina</taxon>
        <taxon>Agaricomycetes</taxon>
        <taxon>Gloeophyllales</taxon>
        <taxon>Gloeophyllaceae</taxon>
        <taxon>Heliocybe</taxon>
    </lineage>
</organism>
<keyword evidence="2" id="KW-1185">Reference proteome</keyword>
<dbReference type="Proteomes" id="UP000305948">
    <property type="component" value="Unassembled WGS sequence"/>
</dbReference>
<proteinExistence type="predicted"/>
<accession>A0A5C3N203</accession>
<protein>
    <submittedName>
        <fullName evidence="1">Uncharacterized protein</fullName>
    </submittedName>
</protein>
<sequence>MNGHIHVQAQAEPVSEYNNQMDRTQVIFAFAEFPLQRFISELLIGYSPQFTTYLLAIGDRTGAKTDLSVCVSFYPGSQTARQIQVPPLRASLYGLWAVATYPRPNHHIWLKPA</sequence>
<dbReference type="EMBL" id="ML213511">
    <property type="protein sequence ID" value="TFK51287.1"/>
    <property type="molecule type" value="Genomic_DNA"/>
</dbReference>
<name>A0A5C3N203_9AGAM</name>
<reference evidence="1 2" key="1">
    <citation type="journal article" date="2019" name="Nat. Ecol. Evol.">
        <title>Megaphylogeny resolves global patterns of mushroom evolution.</title>
        <authorList>
            <person name="Varga T."/>
            <person name="Krizsan K."/>
            <person name="Foldi C."/>
            <person name="Dima B."/>
            <person name="Sanchez-Garcia M."/>
            <person name="Sanchez-Ramirez S."/>
            <person name="Szollosi G.J."/>
            <person name="Szarkandi J.G."/>
            <person name="Papp V."/>
            <person name="Albert L."/>
            <person name="Andreopoulos W."/>
            <person name="Angelini C."/>
            <person name="Antonin V."/>
            <person name="Barry K.W."/>
            <person name="Bougher N.L."/>
            <person name="Buchanan P."/>
            <person name="Buyck B."/>
            <person name="Bense V."/>
            <person name="Catcheside P."/>
            <person name="Chovatia M."/>
            <person name="Cooper J."/>
            <person name="Damon W."/>
            <person name="Desjardin D."/>
            <person name="Finy P."/>
            <person name="Geml J."/>
            <person name="Haridas S."/>
            <person name="Hughes K."/>
            <person name="Justo A."/>
            <person name="Karasinski D."/>
            <person name="Kautmanova I."/>
            <person name="Kiss B."/>
            <person name="Kocsube S."/>
            <person name="Kotiranta H."/>
            <person name="LaButti K.M."/>
            <person name="Lechner B.E."/>
            <person name="Liimatainen K."/>
            <person name="Lipzen A."/>
            <person name="Lukacs Z."/>
            <person name="Mihaltcheva S."/>
            <person name="Morgado L.N."/>
            <person name="Niskanen T."/>
            <person name="Noordeloos M.E."/>
            <person name="Ohm R.A."/>
            <person name="Ortiz-Santana B."/>
            <person name="Ovrebo C."/>
            <person name="Racz N."/>
            <person name="Riley R."/>
            <person name="Savchenko A."/>
            <person name="Shiryaev A."/>
            <person name="Soop K."/>
            <person name="Spirin V."/>
            <person name="Szebenyi C."/>
            <person name="Tomsovsky M."/>
            <person name="Tulloss R.E."/>
            <person name="Uehling J."/>
            <person name="Grigoriev I.V."/>
            <person name="Vagvolgyi C."/>
            <person name="Papp T."/>
            <person name="Martin F.M."/>
            <person name="Miettinen O."/>
            <person name="Hibbett D.S."/>
            <person name="Nagy L.G."/>
        </authorList>
    </citation>
    <scope>NUCLEOTIDE SEQUENCE [LARGE SCALE GENOMIC DNA]</scope>
    <source>
        <strain evidence="1 2">OMC1185</strain>
    </source>
</reference>
<dbReference type="AlphaFoldDB" id="A0A5C3N203"/>